<evidence type="ECO:0000256" key="1">
    <source>
        <dbReference type="ARBA" id="ARBA00004127"/>
    </source>
</evidence>
<dbReference type="GO" id="GO:0012505">
    <property type="term" value="C:endomembrane system"/>
    <property type="evidence" value="ECO:0007669"/>
    <property type="project" value="UniProtKB-SubCell"/>
</dbReference>
<dbReference type="EMBL" id="PGCL01000002">
    <property type="protein sequence ID" value="TAJ44900.1"/>
    <property type="molecule type" value="Genomic_DNA"/>
</dbReference>
<dbReference type="GO" id="GO:0031293">
    <property type="term" value="P:membrane protein intracellular domain proteolysis"/>
    <property type="evidence" value="ECO:0007669"/>
    <property type="project" value="TreeGrafter"/>
</dbReference>
<dbReference type="GO" id="GO:0005737">
    <property type="term" value="C:cytoplasm"/>
    <property type="evidence" value="ECO:0007669"/>
    <property type="project" value="TreeGrafter"/>
</dbReference>
<feature type="domain" description="Peptidase M50" evidence="6">
    <location>
        <begin position="121"/>
        <end position="417"/>
    </location>
</feature>
<organism evidence="8 9">
    <name type="scientific">Methanofollis fontis</name>
    <dbReference type="NCBI Taxonomy" id="2052832"/>
    <lineage>
        <taxon>Archaea</taxon>
        <taxon>Methanobacteriati</taxon>
        <taxon>Methanobacteriota</taxon>
        <taxon>Stenosarchaea group</taxon>
        <taxon>Methanomicrobia</taxon>
        <taxon>Methanomicrobiales</taxon>
        <taxon>Methanomicrobiaceae</taxon>
        <taxon>Methanofollis</taxon>
    </lineage>
</organism>
<feature type="transmembrane region" description="Helical" evidence="5">
    <location>
        <begin position="60"/>
        <end position="84"/>
    </location>
</feature>
<evidence type="ECO:0000256" key="3">
    <source>
        <dbReference type="ARBA" id="ARBA00022989"/>
    </source>
</evidence>
<evidence type="ECO:0000259" key="6">
    <source>
        <dbReference type="Pfam" id="PF02163"/>
    </source>
</evidence>
<dbReference type="Pfam" id="PF02163">
    <property type="entry name" value="Peptidase_M50"/>
    <property type="match status" value="1"/>
</dbReference>
<feature type="domain" description="PDZ" evidence="7">
    <location>
        <begin position="213"/>
        <end position="264"/>
    </location>
</feature>
<keyword evidence="9" id="KW-1185">Reference proteome</keyword>
<feature type="transmembrane region" description="Helical" evidence="5">
    <location>
        <begin position="410"/>
        <end position="432"/>
    </location>
</feature>
<evidence type="ECO:0000256" key="5">
    <source>
        <dbReference type="SAM" id="Phobius"/>
    </source>
</evidence>
<dbReference type="GO" id="GO:0016020">
    <property type="term" value="C:membrane"/>
    <property type="evidence" value="ECO:0007669"/>
    <property type="project" value="InterPro"/>
</dbReference>
<evidence type="ECO:0000256" key="4">
    <source>
        <dbReference type="ARBA" id="ARBA00023136"/>
    </source>
</evidence>
<feature type="transmembrane region" description="Helical" evidence="5">
    <location>
        <begin position="117"/>
        <end position="137"/>
    </location>
</feature>
<dbReference type="Pfam" id="PF17820">
    <property type="entry name" value="PDZ_6"/>
    <property type="match status" value="1"/>
</dbReference>
<dbReference type="AlphaFoldDB" id="A0A483CPG5"/>
<dbReference type="Gene3D" id="2.30.42.10">
    <property type="match status" value="1"/>
</dbReference>
<evidence type="ECO:0000313" key="9">
    <source>
        <dbReference type="Proteomes" id="UP000292580"/>
    </source>
</evidence>
<feature type="transmembrane region" description="Helical" evidence="5">
    <location>
        <begin position="6"/>
        <end position="23"/>
    </location>
</feature>
<proteinExistence type="predicted"/>
<dbReference type="InterPro" id="IPR041489">
    <property type="entry name" value="PDZ_6"/>
</dbReference>
<evidence type="ECO:0000313" key="8">
    <source>
        <dbReference type="EMBL" id="TAJ44900.1"/>
    </source>
</evidence>
<dbReference type="OrthoDB" id="15212at2157"/>
<feature type="transmembrane region" description="Helical" evidence="5">
    <location>
        <begin position="184"/>
        <end position="205"/>
    </location>
</feature>
<keyword evidence="3 5" id="KW-1133">Transmembrane helix</keyword>
<dbReference type="InterPro" id="IPR008915">
    <property type="entry name" value="Peptidase_M50"/>
</dbReference>
<comment type="caution">
    <text evidence="8">The sequence shown here is derived from an EMBL/GenBank/DDBJ whole genome shotgun (WGS) entry which is preliminary data.</text>
</comment>
<dbReference type="InterPro" id="IPR001193">
    <property type="entry name" value="MBTPS2"/>
</dbReference>
<sequence length="434" mass="47941">MDWLLILIALILIYILAAAYVRMTGRFSDHISFYGPIMMIKTSKVGLFDRFRPYSTLLRAYGTFGVVMVVIAAVLMTLMLVLSFRLTLIVQPEPTGIYKPQNILLLPGINEYVPSTFAVWFAFFLTLAVHEFGHGVLCRIENIRVKSAGLLYAVIPIGAFVEPDEEDAERVHGMPKARMLGAGITNNIVLGVICFISFIVIVGMATPLNTPAIYGVYEGGPANSAGVPTQSVITEIDGIDVSTRDDVSALLNQTLPGETIDLTVDKDGVTTEYPVTLSEWPQEITDQIGPRESGYMGIYYYDAGAVQGIVGQMFSPIGFLRFVTIPFDMSIGGQQLKVLAFTTPATAYYEVPFPMFWEVVHLLFWSAWININVGIFNAIPMVPLDGGYILKEGVDRLLQPRGLGRYAQTIVFVVSWLLLSMMIGLIVLPYLLHI</sequence>
<reference evidence="8 9" key="1">
    <citation type="submission" date="2017-11" db="EMBL/GenBank/DDBJ databases">
        <title>Isolation and Characterization of Methanofollis Species from Methane Seep Offshore SW Taiwan.</title>
        <authorList>
            <person name="Teng N.-H."/>
            <person name="Lai M.-C."/>
            <person name="Chen S.-C."/>
        </authorList>
    </citation>
    <scope>NUCLEOTIDE SEQUENCE [LARGE SCALE GENOMIC DNA]</scope>
    <source>
        <strain evidence="8 9">FWC-SCC2</strain>
    </source>
</reference>
<feature type="transmembrane region" description="Helical" evidence="5">
    <location>
        <begin position="362"/>
        <end position="390"/>
    </location>
</feature>
<dbReference type="SUPFAM" id="SSF50156">
    <property type="entry name" value="PDZ domain-like"/>
    <property type="match status" value="1"/>
</dbReference>
<protein>
    <submittedName>
        <fullName evidence="8">Peptidase M50</fullName>
    </submittedName>
</protein>
<dbReference type="InterPro" id="IPR036034">
    <property type="entry name" value="PDZ_sf"/>
</dbReference>
<evidence type="ECO:0000259" key="7">
    <source>
        <dbReference type="Pfam" id="PF17820"/>
    </source>
</evidence>
<dbReference type="PRINTS" id="PR01000">
    <property type="entry name" value="SREBPS2PTASE"/>
</dbReference>
<keyword evidence="4 5" id="KW-0472">Membrane</keyword>
<dbReference type="CDD" id="cd05709">
    <property type="entry name" value="S2P-M50"/>
    <property type="match status" value="1"/>
</dbReference>
<evidence type="ECO:0000256" key="2">
    <source>
        <dbReference type="ARBA" id="ARBA00022692"/>
    </source>
</evidence>
<accession>A0A483CPG5</accession>
<comment type="subcellular location">
    <subcellularLocation>
        <location evidence="1">Endomembrane system</location>
        <topology evidence="1">Multi-pass membrane protein</topology>
    </subcellularLocation>
</comment>
<dbReference type="PANTHER" id="PTHR13325:SF3">
    <property type="entry name" value="MEMBRANE-BOUND TRANSCRIPTION FACTOR SITE-2 PROTEASE"/>
    <property type="match status" value="1"/>
</dbReference>
<keyword evidence="2 5" id="KW-0812">Transmembrane</keyword>
<dbReference type="PANTHER" id="PTHR13325">
    <property type="entry name" value="PROTEASE M50 MEMBRANE-BOUND TRANSCRIPTION FACTOR SITE 2 PROTEASE"/>
    <property type="match status" value="1"/>
</dbReference>
<gene>
    <name evidence="8" type="ORF">CUJ86_06350</name>
</gene>
<dbReference type="RefSeq" id="WP_130646712.1">
    <property type="nucleotide sequence ID" value="NZ_PGCL01000002.1"/>
</dbReference>
<dbReference type="GO" id="GO:0004222">
    <property type="term" value="F:metalloendopeptidase activity"/>
    <property type="evidence" value="ECO:0007669"/>
    <property type="project" value="InterPro"/>
</dbReference>
<name>A0A483CPG5_9EURY</name>
<dbReference type="Proteomes" id="UP000292580">
    <property type="component" value="Unassembled WGS sequence"/>
</dbReference>